<sequence>MSETYGPHAQMATLAERMAAHFQTDSNLELGPHLSHYMEEVEVNIAAHSFDHVGFMSKIHERLEITLAATSNPRRHEFLQAVIGALGGRIDRYKIVSAG</sequence>
<protein>
    <submittedName>
        <fullName evidence="1">Uncharacterized protein</fullName>
    </submittedName>
</protein>
<reference evidence="1 2" key="1">
    <citation type="submission" date="2014-12" db="EMBL/GenBank/DDBJ databases">
        <title>16Stimator: statistical estimation of ribosomal gene copy numbers from draft genome assemblies.</title>
        <authorList>
            <person name="Perisin M.A."/>
            <person name="Vetter M."/>
            <person name="Gilbert J.A."/>
            <person name="Bergelson J."/>
        </authorList>
    </citation>
    <scope>NUCLEOTIDE SEQUENCE [LARGE SCALE GENOMIC DNA]</scope>
    <source>
        <strain evidence="1 2">MEJ076</strain>
    </source>
</reference>
<gene>
    <name evidence="1" type="ORF">RU07_17100</name>
</gene>
<evidence type="ECO:0000313" key="2">
    <source>
        <dbReference type="Proteomes" id="UP000035017"/>
    </source>
</evidence>
<dbReference type="AlphaFoldDB" id="A0A0D0KLH0"/>
<evidence type="ECO:0000313" key="1">
    <source>
        <dbReference type="EMBL" id="KIQ00287.1"/>
    </source>
</evidence>
<dbReference type="OrthoDB" id="8374094at2"/>
<organism evidence="1 2">
    <name type="scientific">Agrobacterium tumefaciens</name>
    <dbReference type="NCBI Taxonomy" id="358"/>
    <lineage>
        <taxon>Bacteria</taxon>
        <taxon>Pseudomonadati</taxon>
        <taxon>Pseudomonadota</taxon>
        <taxon>Alphaproteobacteria</taxon>
        <taxon>Hyphomicrobiales</taxon>
        <taxon>Rhizobiaceae</taxon>
        <taxon>Rhizobium/Agrobacterium group</taxon>
        <taxon>Agrobacterium</taxon>
        <taxon>Agrobacterium tumefaciens complex</taxon>
    </lineage>
</organism>
<comment type="caution">
    <text evidence="1">The sequence shown here is derived from an EMBL/GenBank/DDBJ whole genome shotgun (WGS) entry which is preliminary data.</text>
</comment>
<dbReference type="Proteomes" id="UP000035017">
    <property type="component" value="Unassembled WGS sequence"/>
</dbReference>
<accession>A0A0D0KLH0</accession>
<proteinExistence type="predicted"/>
<name>A0A0D0KLH0_AGRTU</name>
<dbReference type="EMBL" id="JXQV01000021">
    <property type="protein sequence ID" value="KIQ00287.1"/>
    <property type="molecule type" value="Genomic_DNA"/>
</dbReference>